<dbReference type="PANTHER" id="PTHR22835:SF536">
    <property type="entry name" value="OS05G0401000 PROTEIN"/>
    <property type="match status" value="1"/>
</dbReference>
<feature type="signal peptide" evidence="5">
    <location>
        <begin position="1"/>
        <end position="27"/>
    </location>
</feature>
<dbReference type="Pfam" id="PF00657">
    <property type="entry name" value="Lipase_GDSL"/>
    <property type="match status" value="1"/>
</dbReference>
<dbReference type="PANTHER" id="PTHR22835">
    <property type="entry name" value="ZINC FINGER FYVE DOMAIN CONTAINING PROTEIN"/>
    <property type="match status" value="1"/>
</dbReference>
<comment type="similarity">
    <text evidence="1">Belongs to the 'GDSL' lipolytic enzyme family.</text>
</comment>
<evidence type="ECO:0000313" key="7">
    <source>
        <dbReference type="RefSeq" id="XP_022946283.1"/>
    </source>
</evidence>
<dbReference type="RefSeq" id="XP_022946283.1">
    <property type="nucleotide sequence ID" value="XM_023090515.1"/>
</dbReference>
<organism evidence="6 7">
    <name type="scientific">Cucurbita moschata</name>
    <name type="common">Winter crookneck squash</name>
    <name type="synonym">Cucurbita pepo var. moschata</name>
    <dbReference type="NCBI Taxonomy" id="3662"/>
    <lineage>
        <taxon>Eukaryota</taxon>
        <taxon>Viridiplantae</taxon>
        <taxon>Streptophyta</taxon>
        <taxon>Embryophyta</taxon>
        <taxon>Tracheophyta</taxon>
        <taxon>Spermatophyta</taxon>
        <taxon>Magnoliopsida</taxon>
        <taxon>eudicotyledons</taxon>
        <taxon>Gunneridae</taxon>
        <taxon>Pentapetalae</taxon>
        <taxon>rosids</taxon>
        <taxon>fabids</taxon>
        <taxon>Cucurbitales</taxon>
        <taxon>Cucurbitaceae</taxon>
        <taxon>Cucurbiteae</taxon>
        <taxon>Cucurbita</taxon>
    </lineage>
</organism>
<proteinExistence type="inferred from homology"/>
<dbReference type="GO" id="GO:0016788">
    <property type="term" value="F:hydrolase activity, acting on ester bonds"/>
    <property type="evidence" value="ECO:0007669"/>
    <property type="project" value="InterPro"/>
</dbReference>
<sequence>MAISLTKFFAIPLMLTMCSTIFRSGSSSVFHYPAVFNFGDSNSDTGELLAGKGFRLPLPYGETYFQSPSSGRFCNGRLIVDFLMEAMGKPHLRAYLESVGRPSFRKGCNYAAGGSTVLPATAASVSPFAFGVQLNQFLHFKDRVLRLRAKGNKKVNKLLPVEKSFKNGVYMFDIGQNDLTAAFYSKTPLDQAIPTILTEFQTGIQRLYENGARHFWIHNTGPLGCLAQNIATFGTDPSKLDEFGCLISHNQAANLFNSQLHALCKTLQSQYADATVTYVDIYAIKFNLVANYSQLGFEQPIMTCCGYGGPPLNYDNRITCGLTKTLDGKVVTAKGCNDSSKYVNWDGTHYTEAANEYVSSQILTGKYSDPPFSLDHKRPFFLKF</sequence>
<dbReference type="GeneID" id="111450411"/>
<dbReference type="InterPro" id="IPR036514">
    <property type="entry name" value="SGNH_hydro_sf"/>
</dbReference>
<dbReference type="CDD" id="cd01837">
    <property type="entry name" value="SGNH_plant_lipase_like"/>
    <property type="match status" value="1"/>
</dbReference>
<keyword evidence="2 5" id="KW-0732">Signal</keyword>
<dbReference type="InterPro" id="IPR001087">
    <property type="entry name" value="GDSL"/>
</dbReference>
<dbReference type="InterPro" id="IPR035669">
    <property type="entry name" value="SGNH_plant_lipase-like"/>
</dbReference>
<evidence type="ECO:0000256" key="2">
    <source>
        <dbReference type="ARBA" id="ARBA00022729"/>
    </source>
</evidence>
<feature type="chain" id="PRO_5026845223" evidence="5">
    <location>
        <begin position="28"/>
        <end position="384"/>
    </location>
</feature>
<protein>
    <submittedName>
        <fullName evidence="7">GDSL esterase/lipase At1g54790-like</fullName>
    </submittedName>
</protein>
<dbReference type="Gene3D" id="3.40.50.1110">
    <property type="entry name" value="SGNH hydrolase"/>
    <property type="match status" value="1"/>
</dbReference>
<evidence type="ECO:0000256" key="3">
    <source>
        <dbReference type="ARBA" id="ARBA00022801"/>
    </source>
</evidence>
<name>A0A6J1G3D1_CUCMO</name>
<evidence type="ECO:0000256" key="4">
    <source>
        <dbReference type="ARBA" id="ARBA00023180"/>
    </source>
</evidence>
<keyword evidence="4" id="KW-0325">Glycoprotein</keyword>
<evidence type="ECO:0000256" key="1">
    <source>
        <dbReference type="ARBA" id="ARBA00008668"/>
    </source>
</evidence>
<reference evidence="7" key="1">
    <citation type="submission" date="2025-08" db="UniProtKB">
        <authorList>
            <consortium name="RefSeq"/>
        </authorList>
    </citation>
    <scope>IDENTIFICATION</scope>
    <source>
        <tissue evidence="7">Young leaves</tissue>
    </source>
</reference>
<dbReference type="SUPFAM" id="SSF52266">
    <property type="entry name" value="SGNH hydrolase"/>
    <property type="match status" value="1"/>
</dbReference>
<keyword evidence="6" id="KW-1185">Reference proteome</keyword>
<keyword evidence="3" id="KW-0378">Hydrolase</keyword>
<evidence type="ECO:0000313" key="6">
    <source>
        <dbReference type="Proteomes" id="UP000504609"/>
    </source>
</evidence>
<dbReference type="KEGG" id="cmos:111450411"/>
<evidence type="ECO:0000256" key="5">
    <source>
        <dbReference type="SAM" id="SignalP"/>
    </source>
</evidence>
<dbReference type="Proteomes" id="UP000504609">
    <property type="component" value="Unplaced"/>
</dbReference>
<gene>
    <name evidence="7" type="primary">LOC111450411</name>
</gene>
<accession>A0A6J1G3D1</accession>
<dbReference type="AlphaFoldDB" id="A0A6J1G3D1"/>